<sequence length="103" mass="10947">MNSASELLQQTATRLRQEGKTPSLALFKARLGSQLTAPALFAAYQQWRQHAGNLAAGPDSVPPPSAANPALNVTAAIDSTQLQRIEAKLDKILALLEQQNVSG</sequence>
<gene>
    <name evidence="1" type="ORF">WG68_01600</name>
</gene>
<organism evidence="1 2">
    <name type="scientific">Arsukibacterium ikkense</name>
    <dbReference type="NCBI Taxonomy" id="336831"/>
    <lineage>
        <taxon>Bacteria</taxon>
        <taxon>Pseudomonadati</taxon>
        <taxon>Pseudomonadota</taxon>
        <taxon>Gammaproteobacteria</taxon>
        <taxon>Chromatiales</taxon>
        <taxon>Chromatiaceae</taxon>
        <taxon>Arsukibacterium</taxon>
    </lineage>
</organism>
<accession>A0A0M2VA82</accession>
<dbReference type="EMBL" id="LAHO01000001">
    <property type="protein sequence ID" value="KKO47354.1"/>
    <property type="molecule type" value="Genomic_DNA"/>
</dbReference>
<dbReference type="RefSeq" id="WP_046555882.1">
    <property type="nucleotide sequence ID" value="NZ_LAHO01000001.1"/>
</dbReference>
<dbReference type="PATRIC" id="fig|336831.14.peg.2526"/>
<evidence type="ECO:0008006" key="3">
    <source>
        <dbReference type="Google" id="ProtNLM"/>
    </source>
</evidence>
<dbReference type="AlphaFoldDB" id="A0A0M2VA82"/>
<reference evidence="1 2" key="1">
    <citation type="submission" date="2015-03" db="EMBL/GenBank/DDBJ databases">
        <title>Draft genome sequences of two protease-producing strains of Arsukibacterium isolated from two cold and alkaline environments.</title>
        <authorList>
            <person name="Lylloff J.E."/>
            <person name="Skov L.B."/>
            <person name="Jepsen M."/>
            <person name="Hallin P.F."/>
            <person name="Sorensen S.J."/>
            <person name="Stougaard P."/>
            <person name="Glaring M.A."/>
        </authorList>
    </citation>
    <scope>NUCLEOTIDE SEQUENCE [LARGE SCALE GENOMIC DNA]</scope>
    <source>
        <strain evidence="1 2">GCM72</strain>
    </source>
</reference>
<dbReference type="STRING" id="336831.WG68_01600"/>
<name>A0A0M2VA82_9GAMM</name>
<dbReference type="OrthoDB" id="6314559at2"/>
<proteinExistence type="predicted"/>
<keyword evidence="2" id="KW-1185">Reference proteome</keyword>
<evidence type="ECO:0000313" key="1">
    <source>
        <dbReference type="EMBL" id="KKO47354.1"/>
    </source>
</evidence>
<evidence type="ECO:0000313" key="2">
    <source>
        <dbReference type="Proteomes" id="UP000034228"/>
    </source>
</evidence>
<dbReference type="Proteomes" id="UP000034228">
    <property type="component" value="Unassembled WGS sequence"/>
</dbReference>
<protein>
    <recommendedName>
        <fullName evidence="3">KfrA N-terminal DNA-binding domain-containing protein</fullName>
    </recommendedName>
</protein>
<comment type="caution">
    <text evidence="1">The sequence shown here is derived from an EMBL/GenBank/DDBJ whole genome shotgun (WGS) entry which is preliminary data.</text>
</comment>